<dbReference type="EMBL" id="BSEC01000002">
    <property type="protein sequence ID" value="GLI95284.1"/>
    <property type="molecule type" value="Genomic_DNA"/>
</dbReference>
<sequence>MARNKVQFQKGLSEIDFDKAYGNETQCHAALVSWRWPGGFECPDCGGKAHCVVTRGARKLFQCNVCRKQTSVRAGTIFASSKLPLRLWFKAMYHLTQSKQGISSLELARRLGITQNAAWKMKHKLAQVMLERNATTRLKGKVQMDDAYLGGERQGAPGRGAAGKTPFVAAVETTDDGKPHKIILRRVGAFSKFALRKLAGTALECGAEVASDGLKCFAAVTEAGCKHTPIITGSGPQAAKTPAFKWVNTALGNIKMAIVGTYRAVREKHVPRYLAEFEYRFNRRYDLAAMIPRLACVALRCAPMPYRLLKLADFQA</sequence>
<name>A0A9W6GYM3_9HYPH</name>
<reference evidence="2" key="1">
    <citation type="journal article" date="2023" name="Int. J. Syst. Evol. Microbiol.">
        <title>Methylocystis iwaonis sp. nov., a type II methane-oxidizing bacterium from surface soil of a rice paddy field in Japan, and emended description of the genus Methylocystis (ex Whittenbury et al. 1970) Bowman et al. 1993.</title>
        <authorList>
            <person name="Kaise H."/>
            <person name="Sawadogo J.B."/>
            <person name="Alam M.S."/>
            <person name="Ueno C."/>
            <person name="Dianou D."/>
            <person name="Shinjo R."/>
            <person name="Asakawa S."/>
        </authorList>
    </citation>
    <scope>NUCLEOTIDE SEQUENCE</scope>
    <source>
        <strain evidence="2">LMG27198</strain>
    </source>
</reference>
<dbReference type="SMART" id="SM01126">
    <property type="entry name" value="DDE_Tnp_IS1595"/>
    <property type="match status" value="1"/>
</dbReference>
<organism evidence="2 3">
    <name type="scientific">Methylocystis echinoides</name>
    <dbReference type="NCBI Taxonomy" id="29468"/>
    <lineage>
        <taxon>Bacteria</taxon>
        <taxon>Pseudomonadati</taxon>
        <taxon>Pseudomonadota</taxon>
        <taxon>Alphaproteobacteria</taxon>
        <taxon>Hyphomicrobiales</taxon>
        <taxon>Methylocystaceae</taxon>
        <taxon>Methylocystis</taxon>
    </lineage>
</organism>
<dbReference type="InterPro" id="IPR024445">
    <property type="entry name" value="Tnp_ISXO2-like"/>
</dbReference>
<dbReference type="NCBIfam" id="NF033547">
    <property type="entry name" value="transpos_IS1595"/>
    <property type="match status" value="1"/>
</dbReference>
<dbReference type="Proteomes" id="UP001144323">
    <property type="component" value="Unassembled WGS sequence"/>
</dbReference>
<evidence type="ECO:0000313" key="2">
    <source>
        <dbReference type="EMBL" id="GLI95284.1"/>
    </source>
</evidence>
<proteinExistence type="predicted"/>
<gene>
    <name evidence="2" type="ORF">LMG27198_42760</name>
</gene>
<evidence type="ECO:0000259" key="1">
    <source>
        <dbReference type="SMART" id="SM01126"/>
    </source>
</evidence>
<dbReference type="Pfam" id="PF12762">
    <property type="entry name" value="DDE_Tnp_IS1595"/>
    <property type="match status" value="1"/>
</dbReference>
<dbReference type="Pfam" id="PF12760">
    <property type="entry name" value="Zn_ribbon_IS1595"/>
    <property type="match status" value="1"/>
</dbReference>
<accession>A0A9W6GYM3</accession>
<evidence type="ECO:0000313" key="3">
    <source>
        <dbReference type="Proteomes" id="UP001144323"/>
    </source>
</evidence>
<protein>
    <submittedName>
        <fullName evidence="2">DDE transposase</fullName>
    </submittedName>
</protein>
<keyword evidence="3" id="KW-1185">Reference proteome</keyword>
<dbReference type="InterPro" id="IPR024442">
    <property type="entry name" value="Transposase_Zn_ribbon"/>
</dbReference>
<feature type="domain" description="ISXO2-like transposase" evidence="1">
    <location>
        <begin position="137"/>
        <end position="282"/>
    </location>
</feature>
<dbReference type="AlphaFoldDB" id="A0A9W6GYM3"/>
<comment type="caution">
    <text evidence="2">The sequence shown here is derived from an EMBL/GenBank/DDBJ whole genome shotgun (WGS) entry which is preliminary data.</text>
</comment>